<dbReference type="SMART" id="SM00980">
    <property type="entry name" value="THAP"/>
    <property type="match status" value="1"/>
</dbReference>
<feature type="domain" description="THAP-type" evidence="6">
    <location>
        <begin position="1"/>
        <end position="90"/>
    </location>
</feature>
<dbReference type="PANTHER" id="PTHR46600">
    <property type="entry name" value="THAP DOMAIN-CONTAINING"/>
    <property type="match status" value="1"/>
</dbReference>
<dbReference type="Pfam" id="PF05485">
    <property type="entry name" value="THAP"/>
    <property type="match status" value="1"/>
</dbReference>
<reference evidence="7 9" key="2">
    <citation type="journal article" date="2013" name="Nature">
        <title>Insights into bilaterian evolution from three spiralian genomes.</title>
        <authorList>
            <person name="Simakov O."/>
            <person name="Marletaz F."/>
            <person name="Cho S.J."/>
            <person name="Edsinger-Gonzales E."/>
            <person name="Havlak P."/>
            <person name="Hellsten U."/>
            <person name="Kuo D.H."/>
            <person name="Larsson T."/>
            <person name="Lv J."/>
            <person name="Arendt D."/>
            <person name="Savage R."/>
            <person name="Osoegawa K."/>
            <person name="de Jong P."/>
            <person name="Grimwood J."/>
            <person name="Chapman J.A."/>
            <person name="Shapiro H."/>
            <person name="Aerts A."/>
            <person name="Otillar R.P."/>
            <person name="Terry A.Y."/>
            <person name="Boore J.L."/>
            <person name="Grigoriev I.V."/>
            <person name="Lindberg D.R."/>
            <person name="Seaver E.C."/>
            <person name="Weisblat D.A."/>
            <person name="Putnam N.H."/>
            <person name="Rokhsar D.S."/>
        </authorList>
    </citation>
    <scope>NUCLEOTIDE SEQUENCE</scope>
</reference>
<keyword evidence="4 5" id="KW-0238">DNA-binding</keyword>
<proteinExistence type="predicted"/>
<dbReference type="GO" id="GO:0008270">
    <property type="term" value="F:zinc ion binding"/>
    <property type="evidence" value="ECO:0007669"/>
    <property type="project" value="UniProtKB-KW"/>
</dbReference>
<dbReference type="HOGENOM" id="CLU_2075686_0_0_1"/>
<dbReference type="Proteomes" id="UP000015101">
    <property type="component" value="Unassembled WGS sequence"/>
</dbReference>
<evidence type="ECO:0000313" key="9">
    <source>
        <dbReference type="Proteomes" id="UP000015101"/>
    </source>
</evidence>
<evidence type="ECO:0000256" key="2">
    <source>
        <dbReference type="ARBA" id="ARBA00022771"/>
    </source>
</evidence>
<evidence type="ECO:0000256" key="1">
    <source>
        <dbReference type="ARBA" id="ARBA00022723"/>
    </source>
</evidence>
<organism evidence="8 9">
    <name type="scientific">Helobdella robusta</name>
    <name type="common">Californian leech</name>
    <dbReference type="NCBI Taxonomy" id="6412"/>
    <lineage>
        <taxon>Eukaryota</taxon>
        <taxon>Metazoa</taxon>
        <taxon>Spiralia</taxon>
        <taxon>Lophotrochozoa</taxon>
        <taxon>Annelida</taxon>
        <taxon>Clitellata</taxon>
        <taxon>Hirudinea</taxon>
        <taxon>Rhynchobdellida</taxon>
        <taxon>Glossiphoniidae</taxon>
        <taxon>Helobdella</taxon>
    </lineage>
</organism>
<dbReference type="PROSITE" id="PS50950">
    <property type="entry name" value="ZF_THAP"/>
    <property type="match status" value="1"/>
</dbReference>
<dbReference type="InterPro" id="IPR038441">
    <property type="entry name" value="THAP_Znf_sf"/>
</dbReference>
<keyword evidence="2 5" id="KW-0863">Zinc-finger</keyword>
<dbReference type="SMART" id="SM00692">
    <property type="entry name" value="DM3"/>
    <property type="match status" value="1"/>
</dbReference>
<keyword evidence="9" id="KW-1185">Reference proteome</keyword>
<dbReference type="EnsemblMetazoa" id="HelroT184728">
    <property type="protein sequence ID" value="HelroP184728"/>
    <property type="gene ID" value="HelroG184728"/>
</dbReference>
<dbReference type="OrthoDB" id="6101675at2759"/>
<keyword evidence="1" id="KW-0479">Metal-binding</keyword>
<dbReference type="SUPFAM" id="SSF57716">
    <property type="entry name" value="Glucocorticoid receptor-like (DNA-binding domain)"/>
    <property type="match status" value="1"/>
</dbReference>
<dbReference type="OMA" id="RCERRHE"/>
<dbReference type="CTD" id="20209805"/>
<dbReference type="GeneID" id="20209805"/>
<dbReference type="EMBL" id="AMQM01011677">
    <property type="status" value="NOT_ANNOTATED_CDS"/>
    <property type="molecule type" value="Genomic_DNA"/>
</dbReference>
<accession>T1FLV6</accession>
<evidence type="ECO:0000256" key="3">
    <source>
        <dbReference type="ARBA" id="ARBA00022833"/>
    </source>
</evidence>
<evidence type="ECO:0000259" key="6">
    <source>
        <dbReference type="PROSITE" id="PS50950"/>
    </source>
</evidence>
<dbReference type="InterPro" id="IPR006612">
    <property type="entry name" value="THAP_Znf"/>
</dbReference>
<evidence type="ECO:0000256" key="4">
    <source>
        <dbReference type="ARBA" id="ARBA00023125"/>
    </source>
</evidence>
<dbReference type="KEGG" id="hro:HELRODRAFT_184728"/>
<reference evidence="9" key="1">
    <citation type="submission" date="2012-12" db="EMBL/GenBank/DDBJ databases">
        <authorList>
            <person name="Hellsten U."/>
            <person name="Grimwood J."/>
            <person name="Chapman J.A."/>
            <person name="Shapiro H."/>
            <person name="Aerts A."/>
            <person name="Otillar R.P."/>
            <person name="Terry A.Y."/>
            <person name="Boore J.L."/>
            <person name="Simakov O."/>
            <person name="Marletaz F."/>
            <person name="Cho S.-J."/>
            <person name="Edsinger-Gonzales E."/>
            <person name="Havlak P."/>
            <person name="Kuo D.-H."/>
            <person name="Larsson T."/>
            <person name="Lv J."/>
            <person name="Arendt D."/>
            <person name="Savage R."/>
            <person name="Osoegawa K."/>
            <person name="de Jong P."/>
            <person name="Lindberg D.R."/>
            <person name="Seaver E.C."/>
            <person name="Weisblat D.A."/>
            <person name="Putnam N.H."/>
            <person name="Grigoriev I.V."/>
            <person name="Rokhsar D.S."/>
        </authorList>
    </citation>
    <scope>NUCLEOTIDE SEQUENCE</scope>
</reference>
<keyword evidence="3" id="KW-0862">Zinc</keyword>
<dbReference type="Gene3D" id="6.20.210.20">
    <property type="entry name" value="THAP domain"/>
    <property type="match status" value="1"/>
</dbReference>
<reference evidence="8" key="3">
    <citation type="submission" date="2015-06" db="UniProtKB">
        <authorList>
            <consortium name="EnsemblMetazoa"/>
        </authorList>
    </citation>
    <scope>IDENTIFICATION</scope>
</reference>
<gene>
    <name evidence="8" type="primary">20209805</name>
    <name evidence="7" type="ORF">HELRODRAFT_184728</name>
</gene>
<dbReference type="GO" id="GO:0043565">
    <property type="term" value="F:sequence-specific DNA binding"/>
    <property type="evidence" value="ECO:0007669"/>
    <property type="project" value="InterPro"/>
</dbReference>
<dbReference type="PANTHER" id="PTHR46600:SF11">
    <property type="entry name" value="THAP DOMAIN-CONTAINING PROTEIN 10"/>
    <property type="match status" value="1"/>
</dbReference>
<evidence type="ECO:0000256" key="5">
    <source>
        <dbReference type="PROSITE-ProRule" id="PRU00309"/>
    </source>
</evidence>
<dbReference type="AlphaFoldDB" id="T1FLV6"/>
<evidence type="ECO:0000313" key="7">
    <source>
        <dbReference type="EMBL" id="ESO02969.1"/>
    </source>
</evidence>
<protein>
    <recommendedName>
        <fullName evidence="6">THAP-type domain-containing protein</fullName>
    </recommendedName>
</protein>
<dbReference type="EMBL" id="KB096678">
    <property type="protein sequence ID" value="ESO02969.1"/>
    <property type="molecule type" value="Genomic_DNA"/>
</dbReference>
<dbReference type="RefSeq" id="XP_009018933.1">
    <property type="nucleotide sequence ID" value="XM_009020685.1"/>
</dbReference>
<name>T1FLV6_HELRO</name>
<dbReference type="InterPro" id="IPR026516">
    <property type="entry name" value="THAP1/10"/>
</dbReference>
<sequence>MGKNCVIVGCRNKDTNKMEGLKFHRIPKDEPRRSLWLKAINRLCPITGKPWVPSDDGRICSSHFVKEKSDNPSSVDYVPTLKLNSTPMAIPLPDRRKSQLALVTSRVEQVTSEGQAST</sequence>
<dbReference type="InParanoid" id="T1FLV6"/>
<evidence type="ECO:0000313" key="8">
    <source>
        <dbReference type="EnsemblMetazoa" id="HelroP184728"/>
    </source>
</evidence>